<dbReference type="EMBL" id="LDPO01000021">
    <property type="protein sequence ID" value="KLO26480.1"/>
    <property type="molecule type" value="Genomic_DNA"/>
</dbReference>
<dbReference type="InterPro" id="IPR038461">
    <property type="entry name" value="Schlafen_AlbA_2_dom_sf"/>
</dbReference>
<comment type="caution">
    <text evidence="2">The sequence shown here is derived from an EMBL/GenBank/DDBJ whole genome shotgun (WGS) entry which is preliminary data.</text>
</comment>
<name>A0ABR5FB22_9MYCO</name>
<sequence>MSVPTQPSWPPLTEEALAQAAANGTLEENHYLDIKRELQGGNPGNREIAKDIAAFSEDGGTIVIGVDEATKPPSLTPVPLANLAERIEQVGRTRVDEAVTVTTTQIPSDANPDEGYLLVHVPVSPRPPHMADNKYYARGDKINIPLSNAEVLRKHESLIAQNVDLAAEALGLIDEVHQRRGFAPVMAVLARPLGARDDLLIELAVSDSARADVVSLCQASAVHQSAEPSLRQPFGVWQRPGGIAATSWSDNSRFEGAERQAEVKFHESGAITLLSGGVVRMYGGVWSEEPRPRVMESVILGHTDLVVRLAAQVALYGFSGSWRFGVAVVGIEGANSFALSATSSYDDQLPIYTDRDYSRAKTASLAEIQQSPHAIVRDLVGQLLRSLSSTSANQFPWLYTP</sequence>
<keyword evidence="3" id="KW-1185">Reference proteome</keyword>
<reference evidence="2 3" key="1">
    <citation type="submission" date="2015-05" db="EMBL/GenBank/DDBJ databases">
        <title>Genome sequence of Mycobacterium heraklionense Davo strain.</title>
        <authorList>
            <person name="Greninger A.L."/>
            <person name="Cunningham G."/>
            <person name="Miller S."/>
        </authorList>
    </citation>
    <scope>NUCLEOTIDE SEQUENCE [LARGE SCALE GENOMIC DNA]</scope>
    <source>
        <strain evidence="2 3">Davo</strain>
    </source>
</reference>
<feature type="domain" description="Schlafen AlbA-2" evidence="1">
    <location>
        <begin position="28"/>
        <end position="145"/>
    </location>
</feature>
<organism evidence="2 3">
    <name type="scientific">Mycolicibacter heraklionensis</name>
    <dbReference type="NCBI Taxonomy" id="512402"/>
    <lineage>
        <taxon>Bacteria</taxon>
        <taxon>Bacillati</taxon>
        <taxon>Actinomycetota</taxon>
        <taxon>Actinomycetes</taxon>
        <taxon>Mycobacteriales</taxon>
        <taxon>Mycobacteriaceae</taxon>
        <taxon>Mycolicibacter</taxon>
    </lineage>
</organism>
<proteinExistence type="predicted"/>
<gene>
    <name evidence="2" type="ORF">ABW16_19455</name>
</gene>
<evidence type="ECO:0000313" key="3">
    <source>
        <dbReference type="Proteomes" id="UP000036464"/>
    </source>
</evidence>
<dbReference type="InterPro" id="IPR007421">
    <property type="entry name" value="Schlafen_AlbA_2_dom"/>
</dbReference>
<dbReference type="Gene3D" id="3.30.950.30">
    <property type="entry name" value="Schlafen, AAA domain"/>
    <property type="match status" value="1"/>
</dbReference>
<evidence type="ECO:0000313" key="2">
    <source>
        <dbReference type="EMBL" id="KLO26480.1"/>
    </source>
</evidence>
<accession>A0ABR5FB22</accession>
<dbReference type="Proteomes" id="UP000036464">
    <property type="component" value="Unassembled WGS sequence"/>
</dbReference>
<dbReference type="Pfam" id="PF04326">
    <property type="entry name" value="SLFN_AlbA_2"/>
    <property type="match status" value="1"/>
</dbReference>
<evidence type="ECO:0000259" key="1">
    <source>
        <dbReference type="Pfam" id="PF04326"/>
    </source>
</evidence>
<dbReference type="RefSeq" id="WP_047320834.1">
    <property type="nucleotide sequence ID" value="NZ_LDPO01000021.1"/>
</dbReference>
<protein>
    <recommendedName>
        <fullName evidence="1">Schlafen AlbA-2 domain-containing protein</fullName>
    </recommendedName>
</protein>